<proteinExistence type="predicted"/>
<keyword evidence="2" id="KW-1185">Reference proteome</keyword>
<evidence type="ECO:0000313" key="1">
    <source>
        <dbReference type="EMBL" id="TDG01582.1"/>
    </source>
</evidence>
<dbReference type="EMBL" id="SMRU01000001">
    <property type="protein sequence ID" value="TDG01582.1"/>
    <property type="molecule type" value="Genomic_DNA"/>
</dbReference>
<keyword evidence="1" id="KW-0223">Dioxygenase</keyword>
<dbReference type="GO" id="GO:0051213">
    <property type="term" value="F:dioxygenase activity"/>
    <property type="evidence" value="ECO:0007669"/>
    <property type="project" value="UniProtKB-KW"/>
</dbReference>
<protein>
    <submittedName>
        <fullName evidence="1">2-nitropropane dioxygenase</fullName>
    </submittedName>
</protein>
<dbReference type="RefSeq" id="WP_133202256.1">
    <property type="nucleotide sequence ID" value="NZ_SMRU01000001.1"/>
</dbReference>
<gene>
    <name evidence="1" type="ORF">E1809_00340</name>
</gene>
<comment type="caution">
    <text evidence="1">The sequence shown here is derived from an EMBL/GenBank/DDBJ whole genome shotgun (WGS) entry which is preliminary data.</text>
</comment>
<reference evidence="1 2" key="1">
    <citation type="submission" date="2019-03" db="EMBL/GenBank/DDBJ databases">
        <title>Whole genome sequence of Arthrobacter sp JH1-1.</title>
        <authorList>
            <person name="Trinh H.N."/>
        </authorList>
    </citation>
    <scope>NUCLEOTIDE SEQUENCE [LARGE SCALE GENOMIC DNA]</scope>
    <source>
        <strain evidence="1 2">JH1-1</strain>
    </source>
</reference>
<dbReference type="AlphaFoldDB" id="A0A4R5L1Z4"/>
<name>A0A4R5L1Z4_9MICC</name>
<dbReference type="OrthoDB" id="4950559at2"/>
<evidence type="ECO:0000313" key="2">
    <source>
        <dbReference type="Proteomes" id="UP000295511"/>
    </source>
</evidence>
<organism evidence="1 2">
    <name type="scientific">Arthrobacter terricola</name>
    <dbReference type="NCBI Taxonomy" id="2547396"/>
    <lineage>
        <taxon>Bacteria</taxon>
        <taxon>Bacillati</taxon>
        <taxon>Actinomycetota</taxon>
        <taxon>Actinomycetes</taxon>
        <taxon>Micrococcales</taxon>
        <taxon>Micrococcaceae</taxon>
        <taxon>Arthrobacter</taxon>
    </lineage>
</organism>
<dbReference type="Proteomes" id="UP000295511">
    <property type="component" value="Unassembled WGS sequence"/>
</dbReference>
<sequence length="75" mass="8199">MSTATASCGTYRRPSMLESAAAGIGSSLVSWSERRRYVPPVDPGLQRAALMRRRELTDLRQDAIGAAHSGLEPRR</sequence>
<accession>A0A4R5L1Z4</accession>
<keyword evidence="1" id="KW-0560">Oxidoreductase</keyword>